<feature type="compositionally biased region" description="Acidic residues" evidence="1">
    <location>
        <begin position="270"/>
        <end position="280"/>
    </location>
</feature>
<protein>
    <submittedName>
        <fullName evidence="2">Uncharacterized protein</fullName>
    </submittedName>
</protein>
<organism evidence="2 3">
    <name type="scientific">Lithocarpus litseifolius</name>
    <dbReference type="NCBI Taxonomy" id="425828"/>
    <lineage>
        <taxon>Eukaryota</taxon>
        <taxon>Viridiplantae</taxon>
        <taxon>Streptophyta</taxon>
        <taxon>Embryophyta</taxon>
        <taxon>Tracheophyta</taxon>
        <taxon>Spermatophyta</taxon>
        <taxon>Magnoliopsida</taxon>
        <taxon>eudicotyledons</taxon>
        <taxon>Gunneridae</taxon>
        <taxon>Pentapetalae</taxon>
        <taxon>rosids</taxon>
        <taxon>fabids</taxon>
        <taxon>Fagales</taxon>
        <taxon>Fagaceae</taxon>
        <taxon>Lithocarpus</taxon>
    </lineage>
</organism>
<dbReference type="SUPFAM" id="SSF48452">
    <property type="entry name" value="TPR-like"/>
    <property type="match status" value="1"/>
</dbReference>
<gene>
    <name evidence="2" type="ORF">SO802_000824</name>
</gene>
<dbReference type="PANTHER" id="PTHR26312:SF227">
    <property type="entry name" value="TETRATRICOPEPTIDE REPEAT (TPR)-LIKE SUPERFAMILY PROTEIN"/>
    <property type="match status" value="1"/>
</dbReference>
<dbReference type="Proteomes" id="UP001459277">
    <property type="component" value="Unassembled WGS sequence"/>
</dbReference>
<dbReference type="AlphaFoldDB" id="A0AAW2DSK6"/>
<comment type="caution">
    <text evidence="2">The sequence shown here is derived from an EMBL/GenBank/DDBJ whole genome shotgun (WGS) entry which is preliminary data.</text>
</comment>
<accession>A0AAW2DSK6</accession>
<dbReference type="InterPro" id="IPR011990">
    <property type="entry name" value="TPR-like_helical_dom_sf"/>
</dbReference>
<evidence type="ECO:0000256" key="1">
    <source>
        <dbReference type="SAM" id="MobiDB-lite"/>
    </source>
</evidence>
<dbReference type="Gene3D" id="1.25.40.10">
    <property type="entry name" value="Tetratricopeptide repeat domain"/>
    <property type="match status" value="1"/>
</dbReference>
<reference evidence="2 3" key="1">
    <citation type="submission" date="2024-01" db="EMBL/GenBank/DDBJ databases">
        <title>A telomere-to-telomere, gap-free genome of sweet tea (Lithocarpus litseifolius).</title>
        <authorList>
            <person name="Zhou J."/>
        </authorList>
    </citation>
    <scope>NUCLEOTIDE SEQUENCE [LARGE SCALE GENOMIC DNA]</scope>
    <source>
        <strain evidence="2">Zhou-2022a</strain>
        <tissue evidence="2">Leaf</tissue>
    </source>
</reference>
<evidence type="ECO:0000313" key="3">
    <source>
        <dbReference type="Proteomes" id="UP001459277"/>
    </source>
</evidence>
<dbReference type="PANTHER" id="PTHR26312">
    <property type="entry name" value="TETRATRICOPEPTIDE REPEAT PROTEIN 5"/>
    <property type="match status" value="1"/>
</dbReference>
<evidence type="ECO:0000313" key="2">
    <source>
        <dbReference type="EMBL" id="KAL0013755.1"/>
    </source>
</evidence>
<sequence>MIMLLRSSSTPILNSWLPHAVKDSSPVPEPEIVPQIPKRRRSLSLTVGSTPPVISDPATKTMTRALSETDLRELPVPKKKPFSRTLSGITVEEEVEEAMKTVGSGSKTASSLGERCEVGTKSGSGMLNLLVAGGFGSGGGKICGGGGGGRSDGDEDGSFDFWDSNHGNDGTDLYYQKMIEANPGNSLLLSNYARFLKEVRGDVVKAEEYCGRAILANPNDGEVLSMYADLIWRSHKDAPRAENYFDQAVKAAPDDCYVLASYARFLWDAEEEEEEEEEMDHEVGDGTSKTLPVTASFFHGAPLAASS</sequence>
<feature type="region of interest" description="Disordered" evidence="1">
    <location>
        <begin position="270"/>
        <end position="293"/>
    </location>
</feature>
<dbReference type="EMBL" id="JAZDWU010000001">
    <property type="protein sequence ID" value="KAL0013755.1"/>
    <property type="molecule type" value="Genomic_DNA"/>
</dbReference>
<name>A0AAW2DSK6_9ROSI</name>
<keyword evidence="3" id="KW-1185">Reference proteome</keyword>
<proteinExistence type="predicted"/>